<dbReference type="AlphaFoldDB" id="A0A5N5SQI6"/>
<dbReference type="SMART" id="SM00020">
    <property type="entry name" value="Tryp_SPc"/>
    <property type="match status" value="1"/>
</dbReference>
<dbReference type="EMBL" id="SEYY01021389">
    <property type="protein sequence ID" value="KAB7496395.1"/>
    <property type="molecule type" value="Genomic_DNA"/>
</dbReference>
<evidence type="ECO:0000256" key="4">
    <source>
        <dbReference type="ARBA" id="ARBA00023157"/>
    </source>
</evidence>
<comment type="subcellular location">
    <subcellularLocation>
        <location evidence="1">Secreted</location>
    </subcellularLocation>
</comment>
<reference evidence="8 9" key="1">
    <citation type="journal article" date="2019" name="PLoS Biol.">
        <title>Sex chromosomes control vertical transmission of feminizing Wolbachia symbionts in an isopod.</title>
        <authorList>
            <person name="Becking T."/>
            <person name="Chebbi M.A."/>
            <person name="Giraud I."/>
            <person name="Moumen B."/>
            <person name="Laverre T."/>
            <person name="Caubet Y."/>
            <person name="Peccoud J."/>
            <person name="Gilbert C."/>
            <person name="Cordaux R."/>
        </authorList>
    </citation>
    <scope>NUCLEOTIDE SEQUENCE [LARGE SCALE GENOMIC DNA]</scope>
    <source>
        <strain evidence="8">ANa2</strain>
        <tissue evidence="8">Whole body excluding digestive tract and cuticle</tissue>
    </source>
</reference>
<keyword evidence="5" id="KW-0325">Glycoprotein</keyword>
<keyword evidence="9" id="KW-1185">Reference proteome</keyword>
<dbReference type="FunFam" id="2.40.10.10:FF:000054">
    <property type="entry name" value="Complement C1r subcomponent"/>
    <property type="match status" value="1"/>
</dbReference>
<dbReference type="GO" id="GO:0006508">
    <property type="term" value="P:proteolysis"/>
    <property type="evidence" value="ECO:0007669"/>
    <property type="project" value="UniProtKB-KW"/>
</dbReference>
<dbReference type="FunFam" id="2.40.10.10:FF:000028">
    <property type="entry name" value="Serine protease easter"/>
    <property type="match status" value="1"/>
</dbReference>
<dbReference type="InterPro" id="IPR009003">
    <property type="entry name" value="Peptidase_S1_PA"/>
</dbReference>
<protein>
    <submittedName>
        <fullName evidence="8">Mast cell protease-like protein</fullName>
    </submittedName>
</protein>
<dbReference type="PANTHER" id="PTHR24256">
    <property type="entry name" value="TRYPTASE-RELATED"/>
    <property type="match status" value="1"/>
</dbReference>
<evidence type="ECO:0000256" key="1">
    <source>
        <dbReference type="ARBA" id="ARBA00004613"/>
    </source>
</evidence>
<dbReference type="GO" id="GO:0005576">
    <property type="term" value="C:extracellular region"/>
    <property type="evidence" value="ECO:0007669"/>
    <property type="project" value="UniProtKB-SubCell"/>
</dbReference>
<feature type="domain" description="Peptidase S1" evidence="7">
    <location>
        <begin position="1"/>
        <end position="263"/>
    </location>
</feature>
<dbReference type="InterPro" id="IPR043504">
    <property type="entry name" value="Peptidase_S1_PA_chymotrypsin"/>
</dbReference>
<dbReference type="SUPFAM" id="SSF50494">
    <property type="entry name" value="Trypsin-like serine proteases"/>
    <property type="match status" value="1"/>
</dbReference>
<accession>A0A5N5SQI6</accession>
<dbReference type="Gene3D" id="2.40.10.10">
    <property type="entry name" value="Trypsin-like serine proteases"/>
    <property type="match status" value="2"/>
</dbReference>
<evidence type="ECO:0000256" key="3">
    <source>
        <dbReference type="ARBA" id="ARBA00022729"/>
    </source>
</evidence>
<evidence type="ECO:0000313" key="8">
    <source>
        <dbReference type="EMBL" id="KAB7496395.1"/>
    </source>
</evidence>
<dbReference type="Pfam" id="PF00089">
    <property type="entry name" value="Trypsin"/>
    <property type="match status" value="1"/>
</dbReference>
<evidence type="ECO:0000256" key="6">
    <source>
        <dbReference type="ARBA" id="ARBA00024195"/>
    </source>
</evidence>
<dbReference type="Proteomes" id="UP000326759">
    <property type="component" value="Unassembled WGS sequence"/>
</dbReference>
<dbReference type="InterPro" id="IPR001254">
    <property type="entry name" value="Trypsin_dom"/>
</dbReference>
<keyword evidence="8" id="KW-0645">Protease</keyword>
<proteinExistence type="inferred from homology"/>
<dbReference type="CDD" id="cd00190">
    <property type="entry name" value="Tryp_SPc"/>
    <property type="match status" value="1"/>
</dbReference>
<dbReference type="PROSITE" id="PS50240">
    <property type="entry name" value="TRYPSIN_DOM"/>
    <property type="match status" value="1"/>
</dbReference>
<feature type="non-terminal residue" evidence="8">
    <location>
        <position position="1"/>
    </location>
</feature>
<name>A0A5N5SQI6_9CRUS</name>
<evidence type="ECO:0000259" key="7">
    <source>
        <dbReference type="PROSITE" id="PS50240"/>
    </source>
</evidence>
<dbReference type="OrthoDB" id="6370098at2759"/>
<comment type="similarity">
    <text evidence="6">Belongs to the peptidase S1 family. CLIP subfamily.</text>
</comment>
<keyword evidence="2" id="KW-0964">Secreted</keyword>
<dbReference type="PRINTS" id="PR00722">
    <property type="entry name" value="CHYMOTRYPSIN"/>
</dbReference>
<organism evidence="8 9">
    <name type="scientific">Armadillidium nasatum</name>
    <dbReference type="NCBI Taxonomy" id="96803"/>
    <lineage>
        <taxon>Eukaryota</taxon>
        <taxon>Metazoa</taxon>
        <taxon>Ecdysozoa</taxon>
        <taxon>Arthropoda</taxon>
        <taxon>Crustacea</taxon>
        <taxon>Multicrustacea</taxon>
        <taxon>Malacostraca</taxon>
        <taxon>Eumalacostraca</taxon>
        <taxon>Peracarida</taxon>
        <taxon>Isopoda</taxon>
        <taxon>Oniscidea</taxon>
        <taxon>Crinocheta</taxon>
        <taxon>Armadillidiidae</taxon>
        <taxon>Armadillidium</taxon>
    </lineage>
</organism>
<dbReference type="InterPro" id="IPR001314">
    <property type="entry name" value="Peptidase_S1A"/>
</dbReference>
<keyword evidence="4" id="KW-1015">Disulfide bond</keyword>
<evidence type="ECO:0000313" key="9">
    <source>
        <dbReference type="Proteomes" id="UP000326759"/>
    </source>
</evidence>
<comment type="caution">
    <text evidence="8">The sequence shown here is derived from an EMBL/GenBank/DDBJ whole genome shotgun (WGS) entry which is preliminary data.</text>
</comment>
<sequence>YIIYIYIYIYIIYITSISHIFSVQGNNTPSFLCAGAIINSKYVLTSATCLDLESLREKRLSVIHLGDYDLDSERDCQQTRLGPRCSKPHIVVGVEETVSHPDYNIRGKASDDIALIRLNVTLNFEDSSATIEPVCLPPKDFNFKAFAGNRAPVAAGWGLTEHGVRSNILLQVNIPIADDALCRKKYKEKFFSRNQLCIGGSEGGFDTCSGDSGAPLFMAGPDGPPFIEVGIASFGPYPCGIKGFPAVYTNVADYRDWIIENMKP</sequence>
<gene>
    <name evidence="8" type="primary">Mcptl</name>
    <name evidence="8" type="ORF">Anas_05805</name>
</gene>
<evidence type="ECO:0000256" key="2">
    <source>
        <dbReference type="ARBA" id="ARBA00022525"/>
    </source>
</evidence>
<keyword evidence="8" id="KW-0378">Hydrolase</keyword>
<dbReference type="GO" id="GO:0004252">
    <property type="term" value="F:serine-type endopeptidase activity"/>
    <property type="evidence" value="ECO:0007669"/>
    <property type="project" value="InterPro"/>
</dbReference>
<dbReference type="InterPro" id="IPR051487">
    <property type="entry name" value="Ser/Thr_Proteases_Immune/Dev"/>
</dbReference>
<evidence type="ECO:0000256" key="5">
    <source>
        <dbReference type="ARBA" id="ARBA00023180"/>
    </source>
</evidence>
<keyword evidence="3" id="KW-0732">Signal</keyword>